<dbReference type="PANTHER" id="PTHR43107">
    <property type="entry name" value="LONG-CHAIN FATTY ACID TRANSPORT PROTEIN"/>
    <property type="match status" value="1"/>
</dbReference>
<dbReference type="Gene3D" id="3.40.50.12780">
    <property type="entry name" value="N-terminal domain of ligase-like"/>
    <property type="match status" value="1"/>
</dbReference>
<organism evidence="6">
    <name type="scientific">marine sediment metagenome</name>
    <dbReference type="NCBI Taxonomy" id="412755"/>
    <lineage>
        <taxon>unclassified sequences</taxon>
        <taxon>metagenomes</taxon>
        <taxon>ecological metagenomes</taxon>
    </lineage>
</organism>
<feature type="non-terminal residue" evidence="6">
    <location>
        <position position="266"/>
    </location>
</feature>
<gene>
    <name evidence="6" type="ORF">S01H1_41562</name>
</gene>
<comment type="caution">
    <text evidence="6">The sequence shown here is derived from an EMBL/GenBank/DDBJ whole genome shotgun (WGS) entry which is preliminary data.</text>
</comment>
<dbReference type="InterPro" id="IPR000873">
    <property type="entry name" value="AMP-dep_synth/lig_dom"/>
</dbReference>
<keyword evidence="3" id="KW-0547">Nucleotide-binding</keyword>
<name>X0U496_9ZZZZ</name>
<evidence type="ECO:0000256" key="4">
    <source>
        <dbReference type="ARBA" id="ARBA00022840"/>
    </source>
</evidence>
<dbReference type="GO" id="GO:0005886">
    <property type="term" value="C:plasma membrane"/>
    <property type="evidence" value="ECO:0007669"/>
    <property type="project" value="TreeGrafter"/>
</dbReference>
<dbReference type="GO" id="GO:0005524">
    <property type="term" value="F:ATP binding"/>
    <property type="evidence" value="ECO:0007669"/>
    <property type="project" value="UniProtKB-KW"/>
</dbReference>
<evidence type="ECO:0000256" key="1">
    <source>
        <dbReference type="ARBA" id="ARBA00006432"/>
    </source>
</evidence>
<dbReference type="AlphaFoldDB" id="X0U496"/>
<protein>
    <recommendedName>
        <fullName evidence="5">AMP-dependent synthetase/ligase domain-containing protein</fullName>
    </recommendedName>
</protein>
<dbReference type="Pfam" id="PF00501">
    <property type="entry name" value="AMP-binding"/>
    <property type="match status" value="1"/>
</dbReference>
<evidence type="ECO:0000256" key="3">
    <source>
        <dbReference type="ARBA" id="ARBA00022741"/>
    </source>
</evidence>
<dbReference type="GO" id="GO:0004467">
    <property type="term" value="F:long-chain fatty acid-CoA ligase activity"/>
    <property type="evidence" value="ECO:0007669"/>
    <property type="project" value="TreeGrafter"/>
</dbReference>
<keyword evidence="4" id="KW-0067">ATP-binding</keyword>
<keyword evidence="2" id="KW-0436">Ligase</keyword>
<sequence length="266" mass="29707">KNPDKIFLYFEEERITYKDFNATVNRIANAFKRIGVSKGTMVAIMLPNMPAFIYTWMGLNKIGAVEVPININFRENEIGYILQHSEASAIVIHGDYYSLFEKIRKTGLPKLRNIILFGDGSPPSGIIPFSNLLNEKPELENMGISEEDPAACIYTSGTTDRPKGVLSSHKNWVLTGQAYALTVGITSEDRVMTPNPLFHANAQVYSTMGSLAAGASLVLLRRFSASQILEQARYYEASKMVLVQAVTPWVWNRPRKQDDGDNPVKT</sequence>
<proteinExistence type="inferred from homology"/>
<feature type="non-terminal residue" evidence="6">
    <location>
        <position position="1"/>
    </location>
</feature>
<dbReference type="InterPro" id="IPR042099">
    <property type="entry name" value="ANL_N_sf"/>
</dbReference>
<dbReference type="EMBL" id="BARS01026367">
    <property type="protein sequence ID" value="GAG00390.1"/>
    <property type="molecule type" value="Genomic_DNA"/>
</dbReference>
<feature type="domain" description="AMP-dependent synthetase/ligase" evidence="5">
    <location>
        <begin position="1"/>
        <end position="246"/>
    </location>
</feature>
<evidence type="ECO:0000256" key="2">
    <source>
        <dbReference type="ARBA" id="ARBA00022598"/>
    </source>
</evidence>
<evidence type="ECO:0000313" key="6">
    <source>
        <dbReference type="EMBL" id="GAG00390.1"/>
    </source>
</evidence>
<dbReference type="GO" id="GO:0005324">
    <property type="term" value="F:long-chain fatty acid transmembrane transporter activity"/>
    <property type="evidence" value="ECO:0007669"/>
    <property type="project" value="TreeGrafter"/>
</dbReference>
<dbReference type="GO" id="GO:0044539">
    <property type="term" value="P:long-chain fatty acid import into cell"/>
    <property type="evidence" value="ECO:0007669"/>
    <property type="project" value="TreeGrafter"/>
</dbReference>
<reference evidence="6" key="1">
    <citation type="journal article" date="2014" name="Front. Microbiol.">
        <title>High frequency of phylogenetically diverse reductive dehalogenase-homologous genes in deep subseafloor sedimentary metagenomes.</title>
        <authorList>
            <person name="Kawai M."/>
            <person name="Futagami T."/>
            <person name="Toyoda A."/>
            <person name="Takaki Y."/>
            <person name="Nishi S."/>
            <person name="Hori S."/>
            <person name="Arai W."/>
            <person name="Tsubouchi T."/>
            <person name="Morono Y."/>
            <person name="Uchiyama I."/>
            <person name="Ito T."/>
            <person name="Fujiyama A."/>
            <person name="Inagaki F."/>
            <person name="Takami H."/>
        </authorList>
    </citation>
    <scope>NUCLEOTIDE SEQUENCE</scope>
    <source>
        <strain evidence="6">Expedition CK06-06</strain>
    </source>
</reference>
<dbReference type="SUPFAM" id="SSF56801">
    <property type="entry name" value="Acetyl-CoA synthetase-like"/>
    <property type="match status" value="1"/>
</dbReference>
<evidence type="ECO:0000259" key="5">
    <source>
        <dbReference type="Pfam" id="PF00501"/>
    </source>
</evidence>
<accession>X0U496</accession>
<comment type="similarity">
    <text evidence="1">Belongs to the ATP-dependent AMP-binding enzyme family.</text>
</comment>
<dbReference type="PANTHER" id="PTHR43107:SF15">
    <property type="entry name" value="FATTY ACID TRANSPORT PROTEIN 3, ISOFORM A"/>
    <property type="match status" value="1"/>
</dbReference>